<evidence type="ECO:0000256" key="2">
    <source>
        <dbReference type="ARBA" id="ARBA00023136"/>
    </source>
</evidence>
<dbReference type="Proteomes" id="UP000621560">
    <property type="component" value="Unassembled WGS sequence"/>
</dbReference>
<keyword evidence="3" id="KW-1133">Transmembrane helix</keyword>
<reference evidence="4" key="1">
    <citation type="submission" date="2020-09" db="EMBL/GenBank/DDBJ databases">
        <title>A novel bacterium of genus Paenibacillus, isolated from South China Sea.</title>
        <authorList>
            <person name="Huang H."/>
            <person name="Mo K."/>
            <person name="Hu Y."/>
        </authorList>
    </citation>
    <scope>NUCLEOTIDE SEQUENCE</scope>
    <source>
        <strain evidence="4">IB182496</strain>
    </source>
</reference>
<keyword evidence="5" id="KW-1185">Reference proteome</keyword>
<evidence type="ECO:0000313" key="5">
    <source>
        <dbReference type="Proteomes" id="UP000621560"/>
    </source>
</evidence>
<feature type="transmembrane region" description="Helical" evidence="3">
    <location>
        <begin position="349"/>
        <end position="366"/>
    </location>
</feature>
<feature type="transmembrane region" description="Helical" evidence="3">
    <location>
        <begin position="323"/>
        <end position="343"/>
    </location>
</feature>
<sequence>MSVTGSHQTGLPLAQHPTSIAAQLKARLPADDLTILPIDDERVQCLFFTTLIDQKRYHREIVPHLQAWAREPEQWRALFPQSKRLDQLEAAVDELLHGSVLLLGAGDPGHALAIPLRNIQHRSIQEPSVEKNVIGAKESFTEDFEINIGLLRRWVKDPQLDVRCYEVGRRSRSKVGVVYQADIARPDYVDKIVERIEAIDIDALHAHRELMDMLIDRRVTPFPLYEMTEIPSKAAAGLAKGRIAVFFEGSPFAVMLPTVMMTMIDGPENMLQGILVPGFVKAIRIVAQLLALYAAPLYLAIVTVDSFILPTEFGLTIASDQSGLPYAPVVEVVLFMIILDIFIEGTSYVAGNIGPAINVFGSLVIGEAATQTGLMSRMMMIITAITVIGTYLASYQLSYAVRVWKYPLIAAASIMGLYGIMLLSVGLLSHLCSLQSLGVPYMSPLAPLRLSDLFGREVIMSSTRDASLRTGIYAPQDRGRQPGGGGGAQ</sequence>
<evidence type="ECO:0000313" key="4">
    <source>
        <dbReference type="EMBL" id="MBD2846707.1"/>
    </source>
</evidence>
<dbReference type="AlphaFoldDB" id="A0A927GTG5"/>
<comment type="caution">
    <text evidence="4">The sequence shown here is derived from an EMBL/GenBank/DDBJ whole genome shotgun (WGS) entry which is preliminary data.</text>
</comment>
<protein>
    <submittedName>
        <fullName evidence="4">Spore germination protein</fullName>
    </submittedName>
</protein>
<gene>
    <name evidence="4" type="ORF">IDH44_16040</name>
</gene>
<keyword evidence="2 3" id="KW-0472">Membrane</keyword>
<dbReference type="EMBL" id="JACXIZ010000027">
    <property type="protein sequence ID" value="MBD2846707.1"/>
    <property type="molecule type" value="Genomic_DNA"/>
</dbReference>
<accession>A0A927GTG5</accession>
<evidence type="ECO:0000256" key="3">
    <source>
        <dbReference type="SAM" id="Phobius"/>
    </source>
</evidence>
<dbReference type="GO" id="GO:0016020">
    <property type="term" value="C:membrane"/>
    <property type="evidence" value="ECO:0007669"/>
    <property type="project" value="InterPro"/>
</dbReference>
<name>A0A927GTG5_9BACL</name>
<dbReference type="InterPro" id="IPR004995">
    <property type="entry name" value="Spore_Ger"/>
</dbReference>
<feature type="transmembrane region" description="Helical" evidence="3">
    <location>
        <begin position="290"/>
        <end position="311"/>
    </location>
</feature>
<organism evidence="4 5">
    <name type="scientific">Paenibacillus sabuli</name>
    <dbReference type="NCBI Taxonomy" id="2772509"/>
    <lineage>
        <taxon>Bacteria</taxon>
        <taxon>Bacillati</taxon>
        <taxon>Bacillota</taxon>
        <taxon>Bacilli</taxon>
        <taxon>Bacillales</taxon>
        <taxon>Paenibacillaceae</taxon>
        <taxon>Paenibacillus</taxon>
    </lineage>
</organism>
<evidence type="ECO:0000256" key="1">
    <source>
        <dbReference type="ARBA" id="ARBA00005278"/>
    </source>
</evidence>
<feature type="transmembrane region" description="Helical" evidence="3">
    <location>
        <begin position="378"/>
        <end position="397"/>
    </location>
</feature>
<dbReference type="RefSeq" id="WP_190919350.1">
    <property type="nucleotide sequence ID" value="NZ_JACXIZ010000027.1"/>
</dbReference>
<proteinExistence type="inferred from homology"/>
<dbReference type="PANTHER" id="PTHR22550">
    <property type="entry name" value="SPORE GERMINATION PROTEIN"/>
    <property type="match status" value="1"/>
</dbReference>
<comment type="similarity">
    <text evidence="1">Belongs to the GerABKA family.</text>
</comment>
<dbReference type="PIRSF" id="PIRSF005690">
    <property type="entry name" value="GerBA"/>
    <property type="match status" value="1"/>
</dbReference>
<feature type="transmembrane region" description="Helical" evidence="3">
    <location>
        <begin position="409"/>
        <end position="432"/>
    </location>
</feature>
<dbReference type="PANTHER" id="PTHR22550:SF5">
    <property type="entry name" value="LEUCINE ZIPPER PROTEIN 4"/>
    <property type="match status" value="1"/>
</dbReference>
<keyword evidence="3" id="KW-0812">Transmembrane</keyword>
<dbReference type="GO" id="GO:0009847">
    <property type="term" value="P:spore germination"/>
    <property type="evidence" value="ECO:0007669"/>
    <property type="project" value="InterPro"/>
</dbReference>
<dbReference type="Pfam" id="PF03323">
    <property type="entry name" value="GerA"/>
    <property type="match status" value="1"/>
</dbReference>
<dbReference type="InterPro" id="IPR050768">
    <property type="entry name" value="UPF0353/GerABKA_families"/>
</dbReference>